<keyword evidence="4" id="KW-0686">Riboflavin biosynthesis</keyword>
<dbReference type="InterPro" id="IPR002734">
    <property type="entry name" value="RibDG_C"/>
</dbReference>
<evidence type="ECO:0000256" key="2">
    <source>
        <dbReference type="ARBA" id="ARBA00009723"/>
    </source>
</evidence>
<evidence type="ECO:0000256" key="8">
    <source>
        <dbReference type="ARBA" id="ARBA00049020"/>
    </source>
</evidence>
<dbReference type="NCBIfam" id="TIGR01508">
    <property type="entry name" value="rib_reduct_arch"/>
    <property type="match status" value="1"/>
</dbReference>
<keyword evidence="6 11" id="KW-0560">Oxidoreductase</keyword>
<comment type="similarity">
    <text evidence="2">Belongs to the HTP reductase family.</text>
</comment>
<dbReference type="InterPro" id="IPR006401">
    <property type="entry name" value="Rib_reduct_arc"/>
</dbReference>
<comment type="pathway">
    <text evidence="1">Cofactor biosynthesis; riboflavin biosynthesis.</text>
</comment>
<reference evidence="11" key="1">
    <citation type="journal article" date="2014" name="Genome Biol. Evol.">
        <title>Pangenome evidence for extensive interdomain horizontal transfer affecting lineage core and shell genes in uncultured planktonic thaumarchaeota and euryarchaeota.</title>
        <authorList>
            <person name="Deschamps P."/>
            <person name="Zivanovic Y."/>
            <person name="Moreira D."/>
            <person name="Rodriguez-Valera F."/>
            <person name="Lopez-Garcia P."/>
        </authorList>
    </citation>
    <scope>NUCLEOTIDE SEQUENCE</scope>
</reference>
<comment type="catalytic activity">
    <reaction evidence="8">
        <text>2,5-diamino-6-(1-D-ribitylamino)pyrimidin-4(3H)-one 5'-phosphate + NADP(+) = 2,5-diamino-6-(1-D-ribosylamino)pyrimidin-4(3H)-one 5'-phosphate + NADPH + H(+)</text>
        <dbReference type="Rhea" id="RHEA:27278"/>
        <dbReference type="ChEBI" id="CHEBI:15378"/>
        <dbReference type="ChEBI" id="CHEBI:57783"/>
        <dbReference type="ChEBI" id="CHEBI:58349"/>
        <dbReference type="ChEBI" id="CHEBI:58890"/>
        <dbReference type="ChEBI" id="CHEBI:59545"/>
        <dbReference type="EC" id="1.1.1.302"/>
    </reaction>
</comment>
<dbReference type="GO" id="GO:0008703">
    <property type="term" value="F:5-amino-6-(5-phosphoribosylamino)uracil reductase activity"/>
    <property type="evidence" value="ECO:0007669"/>
    <property type="project" value="InterPro"/>
</dbReference>
<evidence type="ECO:0000256" key="9">
    <source>
        <dbReference type="NCBIfam" id="TIGR01508"/>
    </source>
</evidence>
<dbReference type="GO" id="GO:0009231">
    <property type="term" value="P:riboflavin biosynthetic process"/>
    <property type="evidence" value="ECO:0007669"/>
    <property type="project" value="UniProtKB-UniPathway"/>
</dbReference>
<dbReference type="Pfam" id="PF01872">
    <property type="entry name" value="RibD_C"/>
    <property type="match status" value="1"/>
</dbReference>
<evidence type="ECO:0000313" key="11">
    <source>
        <dbReference type="EMBL" id="AIF07869.1"/>
    </source>
</evidence>
<keyword evidence="5" id="KW-0521">NADP</keyword>
<sequence length="219" mass="24452">MFMEKSRPYVILSAAMTLDGKIGKNSTKIKLSSKRDKIRVHKLRAKVDGILIGKNTLDADNPMLSVRYVRGKNPLRIVLDSRGTIKSTSRILQSCSKISTIIVTTNLISKKNLLRLEEFPLEIIKCGKSTVNISKLLKILHKKGIKKILLEGGGTINWSFLKYGLVDEMIVTISPYVLGGRNSISLVEGSGFKNLNASTKLKLKKVQKVENELIIQYKI</sequence>
<dbReference type="EC" id="1.1.1.302" evidence="9"/>
<dbReference type="PANTHER" id="PTHR38011">
    <property type="entry name" value="DIHYDROFOLATE REDUCTASE FAMILY PROTEIN (AFU_ORTHOLOGUE AFUA_8G06820)"/>
    <property type="match status" value="1"/>
</dbReference>
<dbReference type="GO" id="GO:0050661">
    <property type="term" value="F:NADP binding"/>
    <property type="evidence" value="ECO:0007669"/>
    <property type="project" value="InterPro"/>
</dbReference>
<gene>
    <name evidence="11" type="primary">RIB7</name>
    <name evidence="11" type="synonym">arfC</name>
</gene>
<feature type="domain" description="Bacterial bifunctional deaminase-reductase C-terminal" evidence="10">
    <location>
        <begin position="8"/>
        <end position="214"/>
    </location>
</feature>
<dbReference type="SUPFAM" id="SSF53597">
    <property type="entry name" value="Dihydrofolate reductase-like"/>
    <property type="match status" value="1"/>
</dbReference>
<proteinExistence type="inferred from homology"/>
<dbReference type="InterPro" id="IPR050765">
    <property type="entry name" value="Riboflavin_Biosynth_HTPR"/>
</dbReference>
<dbReference type="InterPro" id="IPR024072">
    <property type="entry name" value="DHFR-like_dom_sf"/>
</dbReference>
<evidence type="ECO:0000259" key="10">
    <source>
        <dbReference type="Pfam" id="PF01872"/>
    </source>
</evidence>
<comment type="subunit">
    <text evidence="3">Homodimer.</text>
</comment>
<evidence type="ECO:0000256" key="7">
    <source>
        <dbReference type="ARBA" id="ARBA00047550"/>
    </source>
</evidence>
<name>A0A075GVT6_9ARCH</name>
<accession>A0A075GVT6</accession>
<evidence type="ECO:0000256" key="1">
    <source>
        <dbReference type="ARBA" id="ARBA00005104"/>
    </source>
</evidence>
<dbReference type="AlphaFoldDB" id="A0A075GVT6"/>
<dbReference type="Gene3D" id="3.40.430.10">
    <property type="entry name" value="Dihydrofolate Reductase, subunit A"/>
    <property type="match status" value="1"/>
</dbReference>
<evidence type="ECO:0000256" key="5">
    <source>
        <dbReference type="ARBA" id="ARBA00022857"/>
    </source>
</evidence>
<evidence type="ECO:0000256" key="4">
    <source>
        <dbReference type="ARBA" id="ARBA00022619"/>
    </source>
</evidence>
<dbReference type="EMBL" id="KF900814">
    <property type="protein sequence ID" value="AIF07869.1"/>
    <property type="molecule type" value="Genomic_DNA"/>
</dbReference>
<dbReference type="PANTHER" id="PTHR38011:SF7">
    <property type="entry name" value="2,5-DIAMINO-6-RIBOSYLAMINO-4(3H)-PYRIMIDINONE 5'-PHOSPHATE REDUCTASE"/>
    <property type="match status" value="1"/>
</dbReference>
<dbReference type="NCBIfam" id="TIGR00227">
    <property type="entry name" value="ribD_Cterm"/>
    <property type="match status" value="1"/>
</dbReference>
<evidence type="ECO:0000256" key="3">
    <source>
        <dbReference type="ARBA" id="ARBA00011738"/>
    </source>
</evidence>
<protein>
    <recommendedName>
        <fullName evidence="9">2,5-diamino-6-(ribosylamino)-4(3H)-pyrimidinone 5'-phosphate reductase</fullName>
        <ecNumber evidence="9">1.1.1.302</ecNumber>
    </recommendedName>
</protein>
<comment type="catalytic activity">
    <reaction evidence="7">
        <text>2,5-diamino-6-(1-D-ribitylamino)pyrimidin-4(3H)-one 5'-phosphate + NAD(+) = 2,5-diamino-6-(1-D-ribosylamino)pyrimidin-4(3H)-one 5'-phosphate + NADH + H(+)</text>
        <dbReference type="Rhea" id="RHEA:27274"/>
        <dbReference type="ChEBI" id="CHEBI:15378"/>
        <dbReference type="ChEBI" id="CHEBI:57540"/>
        <dbReference type="ChEBI" id="CHEBI:57945"/>
        <dbReference type="ChEBI" id="CHEBI:58890"/>
        <dbReference type="ChEBI" id="CHEBI:59545"/>
        <dbReference type="EC" id="1.1.1.302"/>
    </reaction>
</comment>
<dbReference type="UniPathway" id="UPA00275"/>
<evidence type="ECO:0000256" key="6">
    <source>
        <dbReference type="ARBA" id="ARBA00023002"/>
    </source>
</evidence>
<dbReference type="InterPro" id="IPR011549">
    <property type="entry name" value="RibD_C"/>
</dbReference>
<organism evidence="11">
    <name type="scientific">uncultured marine thaumarchaeote KM3_25_B05</name>
    <dbReference type="NCBI Taxonomy" id="1456103"/>
    <lineage>
        <taxon>Archaea</taxon>
        <taxon>Nitrososphaerota</taxon>
        <taxon>environmental samples</taxon>
    </lineage>
</organism>